<dbReference type="EMBL" id="VFPA01000002">
    <property type="protein sequence ID" value="TQM10791.1"/>
    <property type="molecule type" value="Genomic_DNA"/>
</dbReference>
<protein>
    <submittedName>
        <fullName evidence="2">Multiple sugar transport system substrate-binding protein</fullName>
    </submittedName>
</protein>
<evidence type="ECO:0000313" key="3">
    <source>
        <dbReference type="Proteomes" id="UP000315677"/>
    </source>
</evidence>
<dbReference type="InterPro" id="IPR006311">
    <property type="entry name" value="TAT_signal"/>
</dbReference>
<dbReference type="InterPro" id="IPR050490">
    <property type="entry name" value="Bact_solute-bd_prot1"/>
</dbReference>
<dbReference type="PROSITE" id="PS51318">
    <property type="entry name" value="TAT"/>
    <property type="match status" value="1"/>
</dbReference>
<keyword evidence="1" id="KW-0732">Signal</keyword>
<feature type="chain" id="PRO_5022025951" evidence="1">
    <location>
        <begin position="19"/>
        <end position="431"/>
    </location>
</feature>
<dbReference type="Proteomes" id="UP000315677">
    <property type="component" value="Unassembled WGS sequence"/>
</dbReference>
<dbReference type="AlphaFoldDB" id="A0A543DN81"/>
<dbReference type="PROSITE" id="PS51257">
    <property type="entry name" value="PROKAR_LIPOPROTEIN"/>
    <property type="match status" value="1"/>
</dbReference>
<dbReference type="InterPro" id="IPR006059">
    <property type="entry name" value="SBP"/>
</dbReference>
<organism evidence="2 3">
    <name type="scientific">Pseudonocardia kunmingensis</name>
    <dbReference type="NCBI Taxonomy" id="630975"/>
    <lineage>
        <taxon>Bacteria</taxon>
        <taxon>Bacillati</taxon>
        <taxon>Actinomycetota</taxon>
        <taxon>Actinomycetes</taxon>
        <taxon>Pseudonocardiales</taxon>
        <taxon>Pseudonocardiaceae</taxon>
        <taxon>Pseudonocardia</taxon>
    </lineage>
</organism>
<comment type="caution">
    <text evidence="2">The sequence shown here is derived from an EMBL/GenBank/DDBJ whole genome shotgun (WGS) entry which is preliminary data.</text>
</comment>
<feature type="signal peptide" evidence="1">
    <location>
        <begin position="1"/>
        <end position="18"/>
    </location>
</feature>
<keyword evidence="2" id="KW-0813">Transport</keyword>
<sequence>MSLSRRGFLLLGATAALAGCSATIDPDAARVPAAAFPGGYAGPHRTLQFWNPFTGGDGPTMAKIVDSFNAAHPNIRVVMSSVDATQMYAKLLPAVGAGEGPDVAIMHLDQLATFAVRGTIVVLDDLVAGLGIGRADFVPAAWDQGTYQGHRYGIPLDVFTLAQYWSTGAYAAAGLTGPLRGDTFDDAMAALQASGVENPYWVPSTRWQLFVSLLGQFGGSLYDEAGTRATFGSEAGVQALTWMRGLVERGYSPQGVTSERAPFKRGSAAVITDLPATIPDLQKTAPDLAWELAPLPQIGSRPGSFANSHNFVLTAQSQADPHTAHAAQAFVDWTSRNSASWVEAGMTPARTLVRETEAFRASRQALLATDEVFDNLYFLPQLPGSRDIARNGYERAVAEAVLGRATPAEALAFGQDTAQRQLDDFRELYAT</sequence>
<dbReference type="RefSeq" id="WP_142054434.1">
    <property type="nucleotide sequence ID" value="NZ_VFPA01000002.1"/>
</dbReference>
<keyword evidence="3" id="KW-1185">Reference proteome</keyword>
<accession>A0A543DN81</accession>
<dbReference type="OrthoDB" id="2509690at2"/>
<reference evidence="2 3" key="1">
    <citation type="submission" date="2019-06" db="EMBL/GenBank/DDBJ databases">
        <title>Sequencing the genomes of 1000 actinobacteria strains.</title>
        <authorList>
            <person name="Klenk H.-P."/>
        </authorList>
    </citation>
    <scope>NUCLEOTIDE SEQUENCE [LARGE SCALE GENOMIC DNA]</scope>
    <source>
        <strain evidence="2 3">DSM 45301</strain>
    </source>
</reference>
<evidence type="ECO:0000313" key="2">
    <source>
        <dbReference type="EMBL" id="TQM10791.1"/>
    </source>
</evidence>
<dbReference type="PANTHER" id="PTHR43649:SF12">
    <property type="entry name" value="DIACETYLCHITOBIOSE BINDING PROTEIN DASA"/>
    <property type="match status" value="1"/>
</dbReference>
<evidence type="ECO:0000256" key="1">
    <source>
        <dbReference type="SAM" id="SignalP"/>
    </source>
</evidence>
<name>A0A543DN81_9PSEU</name>
<dbReference type="PANTHER" id="PTHR43649">
    <property type="entry name" value="ARABINOSE-BINDING PROTEIN-RELATED"/>
    <property type="match status" value="1"/>
</dbReference>
<keyword evidence="2" id="KW-0762">Sugar transport</keyword>
<dbReference type="Gene3D" id="3.40.190.10">
    <property type="entry name" value="Periplasmic binding protein-like II"/>
    <property type="match status" value="1"/>
</dbReference>
<proteinExistence type="predicted"/>
<gene>
    <name evidence="2" type="ORF">FB558_3312</name>
</gene>
<dbReference type="SUPFAM" id="SSF53850">
    <property type="entry name" value="Periplasmic binding protein-like II"/>
    <property type="match status" value="1"/>
</dbReference>
<dbReference type="Pfam" id="PF01547">
    <property type="entry name" value="SBP_bac_1"/>
    <property type="match status" value="1"/>
</dbReference>